<sequence>MANAEVQLSDYREVLWALKNSDPDAKCFYSQPDVLVERTVKEIFPLVVLDKEKLENEIEKLRQRIEEKSREVEQFRTTFNIQLLSEEQSQAI</sequence>
<proteinExistence type="inferred from homology"/>
<dbReference type="Pfam" id="PF01920">
    <property type="entry name" value="Prefoldin_2"/>
    <property type="match status" value="1"/>
</dbReference>
<dbReference type="EMBL" id="CAXIEN010000024">
    <property type="protein sequence ID" value="CAL1266648.1"/>
    <property type="molecule type" value="Genomic_DNA"/>
</dbReference>
<evidence type="ECO:0000256" key="5">
    <source>
        <dbReference type="SAM" id="Coils"/>
    </source>
</evidence>
<dbReference type="InterPro" id="IPR009053">
    <property type="entry name" value="Prefoldin"/>
</dbReference>
<evidence type="ECO:0008006" key="8">
    <source>
        <dbReference type="Google" id="ProtNLM"/>
    </source>
</evidence>
<comment type="caution">
    <text evidence="6">The sequence shown here is derived from an EMBL/GenBank/DDBJ whole genome shotgun (WGS) entry which is preliminary data.</text>
</comment>
<evidence type="ECO:0000313" key="7">
    <source>
        <dbReference type="Proteomes" id="UP001497382"/>
    </source>
</evidence>
<evidence type="ECO:0000256" key="3">
    <source>
        <dbReference type="ARBA" id="ARBA00023186"/>
    </source>
</evidence>
<dbReference type="InterPro" id="IPR002777">
    <property type="entry name" value="PFD_beta-like"/>
</dbReference>
<evidence type="ECO:0000313" key="6">
    <source>
        <dbReference type="EMBL" id="CAL1266648.1"/>
    </source>
</evidence>
<name>A0AAV1Z5L7_9ARAC</name>
<dbReference type="GO" id="GO:0006457">
    <property type="term" value="P:protein folding"/>
    <property type="evidence" value="ECO:0007669"/>
    <property type="project" value="InterPro"/>
</dbReference>
<protein>
    <recommendedName>
        <fullName evidence="8">Prefoldin subunit</fullName>
    </recommendedName>
</protein>
<keyword evidence="5" id="KW-0175">Coiled coil</keyword>
<dbReference type="Proteomes" id="UP001497382">
    <property type="component" value="Unassembled WGS sequence"/>
</dbReference>
<evidence type="ECO:0000256" key="2">
    <source>
        <dbReference type="ARBA" id="ARBA00011695"/>
    </source>
</evidence>
<dbReference type="PANTHER" id="PTHR13303">
    <property type="entry name" value="PREFOLDIN SUBUNIT 2"/>
    <property type="match status" value="1"/>
</dbReference>
<dbReference type="GO" id="GO:0016272">
    <property type="term" value="C:prefoldin complex"/>
    <property type="evidence" value="ECO:0007669"/>
    <property type="project" value="InterPro"/>
</dbReference>
<evidence type="ECO:0000256" key="1">
    <source>
        <dbReference type="ARBA" id="ARBA00008045"/>
    </source>
</evidence>
<keyword evidence="3" id="KW-0143">Chaperone</keyword>
<gene>
    <name evidence="6" type="ORF">LARSCL_LOCUS3216</name>
</gene>
<dbReference type="InterPro" id="IPR027235">
    <property type="entry name" value="PFD2"/>
</dbReference>
<dbReference type="SUPFAM" id="SSF46579">
    <property type="entry name" value="Prefoldin"/>
    <property type="match status" value="1"/>
</dbReference>
<dbReference type="Gene3D" id="1.10.287.370">
    <property type="match status" value="1"/>
</dbReference>
<dbReference type="AlphaFoldDB" id="A0AAV1Z5L7"/>
<organism evidence="6 7">
    <name type="scientific">Larinioides sclopetarius</name>
    <dbReference type="NCBI Taxonomy" id="280406"/>
    <lineage>
        <taxon>Eukaryota</taxon>
        <taxon>Metazoa</taxon>
        <taxon>Ecdysozoa</taxon>
        <taxon>Arthropoda</taxon>
        <taxon>Chelicerata</taxon>
        <taxon>Arachnida</taxon>
        <taxon>Araneae</taxon>
        <taxon>Araneomorphae</taxon>
        <taxon>Entelegynae</taxon>
        <taxon>Araneoidea</taxon>
        <taxon>Araneidae</taxon>
        <taxon>Larinioides</taxon>
    </lineage>
</organism>
<evidence type="ECO:0000256" key="4">
    <source>
        <dbReference type="ARBA" id="ARBA00024667"/>
    </source>
</evidence>
<keyword evidence="7" id="KW-1185">Reference proteome</keyword>
<dbReference type="GO" id="GO:0051082">
    <property type="term" value="F:unfolded protein binding"/>
    <property type="evidence" value="ECO:0007669"/>
    <property type="project" value="InterPro"/>
</dbReference>
<comment type="subunit">
    <text evidence="2">Heterohexamer of two PFD-alpha type and four PFD-beta type subunits.</text>
</comment>
<reference evidence="6 7" key="1">
    <citation type="submission" date="2024-04" db="EMBL/GenBank/DDBJ databases">
        <authorList>
            <person name="Rising A."/>
            <person name="Reimegard J."/>
            <person name="Sonavane S."/>
            <person name="Akerstrom W."/>
            <person name="Nylinder S."/>
            <person name="Hedman E."/>
            <person name="Kallberg Y."/>
        </authorList>
    </citation>
    <scope>NUCLEOTIDE SEQUENCE [LARGE SCALE GENOMIC DNA]</scope>
</reference>
<accession>A0AAV1Z5L7</accession>
<feature type="coiled-coil region" evidence="5">
    <location>
        <begin position="51"/>
        <end position="78"/>
    </location>
</feature>
<comment type="similarity">
    <text evidence="1">Belongs to the prefoldin subunit beta family.</text>
</comment>
<comment type="function">
    <text evidence="4">Binds specifically to cytosolic chaperonin (c-CPN) and transfers target proteins to it. Binds to nascent polypeptide chain and promotes folding in an environment in which there are many competing pathways for nonnative proteins.</text>
</comment>